<accession>A0ACC2S178</accession>
<evidence type="ECO:0000313" key="1">
    <source>
        <dbReference type="EMBL" id="KAJ9055971.1"/>
    </source>
</evidence>
<protein>
    <submittedName>
        <fullName evidence="1">Uncharacterized protein</fullName>
    </submittedName>
</protein>
<sequence>MPSLEVSPAGAAAWGHRATGQKSEDKGPTAFGGHHCSHPGPLGPAMVSRVNSPGFGPIRSLNTGDGVGHGLSVDHADLGEPIRSGCDGKFNAFSALYNADIGYQPIILWARLDAKGPAALSNPGNLNQPIRLHAPQDAMAQCTLYDPHDLAQPINSSGATCNSMHMASSEFSNLDEPITPDDAMEVDLANILINDCNLAGPITPDNTMDVDSPNVLISKCNLNEPIKPLDTMETDTPNVFPNNFNSDGPIRPGKAGAKFAHPDQAGCPTPGHLIRSHDAKKTNTPNLLHHYCNSAGPIRSGAANTNYIHTDQAGRPVPNQPIKPRNTKETNAPNLLHHYCNTDKPIRSGAAGENYTHTIPSQSIRYKRDPNWPNQFSSDSSEPMDTFHTPPEWFDPFWVEINQPRMDGKSQATSDVKRPPPKSGRKHCNPNQSDGPKKRPGLSAVKILRQLMMTISLKDLCTESHKFCQKMHQAISALCPGKYKALFLTSTGALRTTGTVNSVHTSIILDGGAYSNIISKMFLESLPRPEVTSSDISFILADGSCTTALGKVIKLRLWLGGVFSTIEAAIFDYNQYNLLLGCKTMSDPERNHPVCGQQMDT</sequence>
<proteinExistence type="predicted"/>
<comment type="caution">
    <text evidence="1">The sequence shown here is derived from an EMBL/GenBank/DDBJ whole genome shotgun (WGS) entry which is preliminary data.</text>
</comment>
<evidence type="ECO:0000313" key="2">
    <source>
        <dbReference type="Proteomes" id="UP001165960"/>
    </source>
</evidence>
<dbReference type="EMBL" id="QTSX02006110">
    <property type="protein sequence ID" value="KAJ9055971.1"/>
    <property type="molecule type" value="Genomic_DNA"/>
</dbReference>
<keyword evidence="2" id="KW-1185">Reference proteome</keyword>
<name>A0ACC2S178_9FUNG</name>
<gene>
    <name evidence="1" type="ORF">DSO57_1037852</name>
</gene>
<dbReference type="Proteomes" id="UP001165960">
    <property type="component" value="Unassembled WGS sequence"/>
</dbReference>
<reference evidence="1" key="1">
    <citation type="submission" date="2022-04" db="EMBL/GenBank/DDBJ databases">
        <title>Genome of the entomopathogenic fungus Entomophthora muscae.</title>
        <authorList>
            <person name="Elya C."/>
            <person name="Lovett B.R."/>
            <person name="Lee E."/>
            <person name="Macias A.M."/>
            <person name="Hajek A.E."/>
            <person name="De Bivort B.L."/>
            <person name="Kasson M.T."/>
            <person name="De Fine Licht H.H."/>
            <person name="Stajich J.E."/>
        </authorList>
    </citation>
    <scope>NUCLEOTIDE SEQUENCE</scope>
    <source>
        <strain evidence="1">Berkeley</strain>
    </source>
</reference>
<organism evidence="1 2">
    <name type="scientific">Entomophthora muscae</name>
    <dbReference type="NCBI Taxonomy" id="34485"/>
    <lineage>
        <taxon>Eukaryota</taxon>
        <taxon>Fungi</taxon>
        <taxon>Fungi incertae sedis</taxon>
        <taxon>Zoopagomycota</taxon>
        <taxon>Entomophthoromycotina</taxon>
        <taxon>Entomophthoromycetes</taxon>
        <taxon>Entomophthorales</taxon>
        <taxon>Entomophthoraceae</taxon>
        <taxon>Entomophthora</taxon>
    </lineage>
</organism>